<comment type="caution">
    <text evidence="1">The sequence shown here is derived from an EMBL/GenBank/DDBJ whole genome shotgun (WGS) entry which is preliminary data.</text>
</comment>
<protein>
    <submittedName>
        <fullName evidence="1">Type VI secretion protein VasK</fullName>
    </submittedName>
</protein>
<name>A0A7H4MIV2_KLEVA</name>
<evidence type="ECO:0000313" key="2">
    <source>
        <dbReference type="Proteomes" id="UP000254545"/>
    </source>
</evidence>
<sequence length="61" mass="6981">MMARPDKADGAFFAQTMKTVQPTRMGISTGLWQSLAPDLWAFYLSLLPERPEWKIIPDAQR</sequence>
<dbReference type="AlphaFoldDB" id="A0A7H4MIV2"/>
<organism evidence="1 2">
    <name type="scientific">Klebsiella variicola</name>
    <dbReference type="NCBI Taxonomy" id="244366"/>
    <lineage>
        <taxon>Bacteria</taxon>
        <taxon>Pseudomonadati</taxon>
        <taxon>Pseudomonadota</taxon>
        <taxon>Gammaproteobacteria</taxon>
        <taxon>Enterobacterales</taxon>
        <taxon>Enterobacteriaceae</taxon>
        <taxon>Klebsiella/Raoultella group</taxon>
        <taxon>Klebsiella</taxon>
        <taxon>Klebsiella pneumoniae complex</taxon>
    </lineage>
</organism>
<reference evidence="1 2" key="1">
    <citation type="submission" date="2018-06" db="EMBL/GenBank/DDBJ databases">
        <authorList>
            <consortium name="Pathogen Informatics"/>
            <person name="Doyle S."/>
        </authorList>
    </citation>
    <scope>NUCLEOTIDE SEQUENCE [LARGE SCALE GENOMIC DNA]</scope>
    <source>
        <strain evidence="1 2">NCTC9177</strain>
    </source>
</reference>
<accession>A0A7H4MIV2</accession>
<dbReference type="EMBL" id="UGKR01000003">
    <property type="protein sequence ID" value="STS90252.1"/>
    <property type="molecule type" value="Genomic_DNA"/>
</dbReference>
<proteinExistence type="predicted"/>
<gene>
    <name evidence="1" type="ORF">NCTC9177_04146</name>
</gene>
<dbReference type="Proteomes" id="UP000254545">
    <property type="component" value="Unassembled WGS sequence"/>
</dbReference>
<evidence type="ECO:0000313" key="1">
    <source>
        <dbReference type="EMBL" id="STS90252.1"/>
    </source>
</evidence>